<keyword evidence="10" id="KW-1185">Reference proteome</keyword>
<evidence type="ECO:0000256" key="1">
    <source>
        <dbReference type="ARBA" id="ARBA00004141"/>
    </source>
</evidence>
<dbReference type="PANTHER" id="PTHR16172:SF41">
    <property type="entry name" value="MAJOR FACILITATOR SUPERFAMILY DOMAIN-CONTAINING PROTEIN 6-LIKE"/>
    <property type="match status" value="1"/>
</dbReference>
<organism evidence="9 10">
    <name type="scientific">Vitrella brassicaformis (strain CCMP3155)</name>
    <dbReference type="NCBI Taxonomy" id="1169540"/>
    <lineage>
        <taxon>Eukaryota</taxon>
        <taxon>Sar</taxon>
        <taxon>Alveolata</taxon>
        <taxon>Colpodellida</taxon>
        <taxon>Vitrellaceae</taxon>
        <taxon>Vitrella</taxon>
    </lineage>
</organism>
<name>A0A0G4ETR9_VITBC</name>
<dbReference type="OrthoDB" id="515887at2759"/>
<feature type="transmembrane region" description="Helical" evidence="7">
    <location>
        <begin position="417"/>
        <end position="437"/>
    </location>
</feature>
<feature type="transmembrane region" description="Helical" evidence="7">
    <location>
        <begin position="255"/>
        <end position="278"/>
    </location>
</feature>
<evidence type="ECO:0000313" key="10">
    <source>
        <dbReference type="Proteomes" id="UP000041254"/>
    </source>
</evidence>
<feature type="transmembrane region" description="Helical" evidence="7">
    <location>
        <begin position="90"/>
        <end position="107"/>
    </location>
</feature>
<feature type="transmembrane region" description="Helical" evidence="7">
    <location>
        <begin position="298"/>
        <end position="317"/>
    </location>
</feature>
<feature type="transmembrane region" description="Helical" evidence="7">
    <location>
        <begin position="59"/>
        <end position="78"/>
    </location>
</feature>
<feature type="transmembrane region" description="Helical" evidence="7">
    <location>
        <begin position="21"/>
        <end position="39"/>
    </location>
</feature>
<evidence type="ECO:0000256" key="6">
    <source>
        <dbReference type="SAM" id="MobiDB-lite"/>
    </source>
</evidence>
<dbReference type="AlphaFoldDB" id="A0A0G4ETR9"/>
<dbReference type="PANTHER" id="PTHR16172">
    <property type="entry name" value="MAJOR FACILITATOR SUPERFAMILY DOMAIN-CONTAINING PROTEIN 6-LIKE"/>
    <property type="match status" value="1"/>
</dbReference>
<dbReference type="Proteomes" id="UP000041254">
    <property type="component" value="Unassembled WGS sequence"/>
</dbReference>
<feature type="transmembrane region" description="Helical" evidence="7">
    <location>
        <begin position="181"/>
        <end position="200"/>
    </location>
</feature>
<dbReference type="Pfam" id="PF12832">
    <property type="entry name" value="MFS_1_like"/>
    <property type="match status" value="1"/>
</dbReference>
<dbReference type="InParanoid" id="A0A0G4ETR9"/>
<protein>
    <recommendedName>
        <fullName evidence="8">Major facilitator superfamily (MFS) profile domain-containing protein</fullName>
    </recommendedName>
</protein>
<dbReference type="VEuPathDB" id="CryptoDB:Vbra_13083"/>
<dbReference type="InterPro" id="IPR036259">
    <property type="entry name" value="MFS_trans_sf"/>
</dbReference>
<evidence type="ECO:0000256" key="7">
    <source>
        <dbReference type="SAM" id="Phobius"/>
    </source>
</evidence>
<feature type="transmembrane region" description="Helical" evidence="7">
    <location>
        <begin position="119"/>
        <end position="143"/>
    </location>
</feature>
<dbReference type="GO" id="GO:0016020">
    <property type="term" value="C:membrane"/>
    <property type="evidence" value="ECO:0007669"/>
    <property type="project" value="UniProtKB-SubCell"/>
</dbReference>
<gene>
    <name evidence="9" type="ORF">Vbra_13083</name>
</gene>
<feature type="compositionally biased region" description="Basic and acidic residues" evidence="6">
    <location>
        <begin position="513"/>
        <end position="524"/>
    </location>
</feature>
<accession>A0A0G4ETR9</accession>
<keyword evidence="4 7" id="KW-1133">Transmembrane helix</keyword>
<feature type="region of interest" description="Disordered" evidence="6">
    <location>
        <begin position="488"/>
        <end position="535"/>
    </location>
</feature>
<dbReference type="InterPro" id="IPR020846">
    <property type="entry name" value="MFS_dom"/>
</dbReference>
<dbReference type="PROSITE" id="PS50850">
    <property type="entry name" value="MFS"/>
    <property type="match status" value="1"/>
</dbReference>
<dbReference type="OMA" id="GRIRMWA"/>
<evidence type="ECO:0000256" key="3">
    <source>
        <dbReference type="ARBA" id="ARBA00022692"/>
    </source>
</evidence>
<evidence type="ECO:0000259" key="8">
    <source>
        <dbReference type="PROSITE" id="PS50850"/>
    </source>
</evidence>
<dbReference type="InterPro" id="IPR024989">
    <property type="entry name" value="MFS_assoc_dom"/>
</dbReference>
<keyword evidence="3 7" id="KW-0812">Transmembrane</keyword>
<evidence type="ECO:0000313" key="9">
    <source>
        <dbReference type="EMBL" id="CEM01399.1"/>
    </source>
</evidence>
<feature type="transmembrane region" description="Helical" evidence="7">
    <location>
        <begin position="329"/>
        <end position="352"/>
    </location>
</feature>
<dbReference type="InterPro" id="IPR051717">
    <property type="entry name" value="MFS_MFSD6"/>
</dbReference>
<evidence type="ECO:0000256" key="2">
    <source>
        <dbReference type="ARBA" id="ARBA00005241"/>
    </source>
</evidence>
<dbReference type="EMBL" id="CDMY01000305">
    <property type="protein sequence ID" value="CEM01399.1"/>
    <property type="molecule type" value="Genomic_DNA"/>
</dbReference>
<feature type="domain" description="Major facilitator superfamily (MFS) profile" evidence="8">
    <location>
        <begin position="257"/>
        <end position="535"/>
    </location>
</feature>
<dbReference type="Gene3D" id="1.20.1250.20">
    <property type="entry name" value="MFS general substrate transporter like domains"/>
    <property type="match status" value="2"/>
</dbReference>
<comment type="similarity">
    <text evidence="2">Belongs to the major facilitator superfamily. MFSD6 family.</text>
</comment>
<dbReference type="SUPFAM" id="SSF103473">
    <property type="entry name" value="MFS general substrate transporter"/>
    <property type="match status" value="1"/>
</dbReference>
<proteinExistence type="inferred from homology"/>
<evidence type="ECO:0000256" key="4">
    <source>
        <dbReference type="ARBA" id="ARBA00022989"/>
    </source>
</evidence>
<evidence type="ECO:0000256" key="5">
    <source>
        <dbReference type="ARBA" id="ARBA00023136"/>
    </source>
</evidence>
<comment type="subcellular location">
    <subcellularLocation>
        <location evidence="1">Membrane</location>
        <topology evidence="1">Multi-pass membrane protein</topology>
    </subcellularLocation>
</comment>
<feature type="transmembrane region" description="Helical" evidence="7">
    <location>
        <begin position="358"/>
        <end position="375"/>
    </location>
</feature>
<dbReference type="GO" id="GO:0022857">
    <property type="term" value="F:transmembrane transporter activity"/>
    <property type="evidence" value="ECO:0007669"/>
    <property type="project" value="InterPro"/>
</dbReference>
<reference evidence="9 10" key="1">
    <citation type="submission" date="2014-11" db="EMBL/GenBank/DDBJ databases">
        <authorList>
            <person name="Zhu J."/>
            <person name="Qi W."/>
            <person name="Song R."/>
        </authorList>
    </citation>
    <scope>NUCLEOTIDE SEQUENCE [LARGE SCALE GENOMIC DNA]</scope>
</reference>
<feature type="compositionally biased region" description="Polar residues" evidence="6">
    <location>
        <begin position="493"/>
        <end position="504"/>
    </location>
</feature>
<feature type="transmembrane region" description="Helical" evidence="7">
    <location>
        <begin position="155"/>
        <end position="175"/>
    </location>
</feature>
<feature type="transmembrane region" description="Helical" evidence="7">
    <location>
        <begin position="387"/>
        <end position="411"/>
    </location>
</feature>
<keyword evidence="5 7" id="KW-0472">Membrane</keyword>
<sequence>MNDRCLCDGSIAHTPLAMWDLFWAVVTMNFVGGICYAFFEALISVMLTGCGIAPSETGLILFAATVTGVFSQPYACYFADTKSVNKLLRYSFLVKHIPVIMLVFLVWDCAKIAYEAKLILFMVCLGAFFIMAFQPPILDNAVIEKYKGRFGQTRLMISVGRLVGGVASAPILQIYGMVGCLLCRLVMCTVIFILSCTFYVEKTRMRLALAGRPGSLAVTQSTAPGIPEAEQAIEHSRRLSLENVHRRFSAFMERISGLLTVPFLTFLAVMTVNGMAGAVFDAYVNVLLIDVFDVPQYMLGYATTAAAVGNFPAFFFADIGLELLGSRGLVLVGMAATAMRCLCIWAAVHPLLVVTTNALHGAAFGLLTVGAVAYAKESAPYGMKNTAQGLIATAMQGLGTSFGVLLGGFIYNAAGGRMLFLIKAIIVSVAAAAFAFVDTLDPELAAISRLTSPPRSPLHAETKAHAEAAACFPPMSQSELAVILDNTGEESGTDTSGEDQTVGPSTLPAASDGRVERDMLEGTRTEPLLGLDQSL</sequence>